<keyword evidence="3" id="KW-1185">Reference proteome</keyword>
<evidence type="ECO:0000313" key="2">
    <source>
        <dbReference type="EMBL" id="MBF4765689.1"/>
    </source>
</evidence>
<protein>
    <recommendedName>
        <fullName evidence="1">Glyoxalase-like domain-containing protein</fullName>
    </recommendedName>
</protein>
<dbReference type="InterPro" id="IPR041581">
    <property type="entry name" value="Glyoxalase_6"/>
</dbReference>
<dbReference type="Gene3D" id="3.10.180.10">
    <property type="entry name" value="2,3-Dihydroxybiphenyl 1,2-Dioxygenase, domain 1"/>
    <property type="match status" value="1"/>
</dbReference>
<accession>A0A930YK46</accession>
<sequence>MVWIKARVEVVHADLERETAFWTGVVGGPLPPHLTVQMPDPPYDWSGGPGVKVEVVRDIPEPPVPPPASFPGVLRTRVYQICVDRPHDWYYEHGAEDWSRMTGGTLEPFDRRPEFTWVRIPGGPHPLELLLQRVGTNDPLRAHLDVGTSDRTAEVRRHLDLGATHVADEEFWTVLNDPAGFPYCVTDRDPATGELTG</sequence>
<reference evidence="2" key="1">
    <citation type="submission" date="2020-11" db="EMBL/GenBank/DDBJ databases">
        <title>Nocardioides sp. nov., isolated from Soil of Cynanchum wilfordii Hemsley rhizosphere.</title>
        <authorList>
            <person name="Lee J.-S."/>
            <person name="Suh M.K."/>
            <person name="Kim J.-S."/>
        </authorList>
    </citation>
    <scope>NUCLEOTIDE SEQUENCE</scope>
    <source>
        <strain evidence="2">KCTC 19275</strain>
    </source>
</reference>
<dbReference type="EMBL" id="JADKPN010000017">
    <property type="protein sequence ID" value="MBF4765689.1"/>
    <property type="molecule type" value="Genomic_DNA"/>
</dbReference>
<dbReference type="Proteomes" id="UP000640489">
    <property type="component" value="Unassembled WGS sequence"/>
</dbReference>
<dbReference type="InterPro" id="IPR029068">
    <property type="entry name" value="Glyas_Bleomycin-R_OHBP_Dase"/>
</dbReference>
<organism evidence="2 3">
    <name type="scientific">Nocardioides islandensis</name>
    <dbReference type="NCBI Taxonomy" id="433663"/>
    <lineage>
        <taxon>Bacteria</taxon>
        <taxon>Bacillati</taxon>
        <taxon>Actinomycetota</taxon>
        <taxon>Actinomycetes</taxon>
        <taxon>Propionibacteriales</taxon>
        <taxon>Nocardioidaceae</taxon>
        <taxon>Nocardioides</taxon>
    </lineage>
</organism>
<gene>
    <name evidence="2" type="ORF">ISU07_21370</name>
</gene>
<dbReference type="AlphaFoldDB" id="A0A930YK46"/>
<evidence type="ECO:0000313" key="3">
    <source>
        <dbReference type="Proteomes" id="UP000640489"/>
    </source>
</evidence>
<name>A0A930YK46_9ACTN</name>
<dbReference type="RefSeq" id="WP_194708867.1">
    <property type="nucleotide sequence ID" value="NZ_JADKPN010000017.1"/>
</dbReference>
<proteinExistence type="predicted"/>
<evidence type="ECO:0000259" key="1">
    <source>
        <dbReference type="Pfam" id="PF18029"/>
    </source>
</evidence>
<comment type="caution">
    <text evidence="2">The sequence shown here is derived from an EMBL/GenBank/DDBJ whole genome shotgun (WGS) entry which is preliminary data.</text>
</comment>
<feature type="domain" description="Glyoxalase-like" evidence="1">
    <location>
        <begin position="95"/>
        <end position="186"/>
    </location>
</feature>
<dbReference type="Pfam" id="PF18029">
    <property type="entry name" value="Glyoxalase_6"/>
    <property type="match status" value="1"/>
</dbReference>